<organism evidence="5 6">
    <name type="scientific">Secundilactobacillus malefermentans</name>
    <dbReference type="NCBI Taxonomy" id="176292"/>
    <lineage>
        <taxon>Bacteria</taxon>
        <taxon>Bacillati</taxon>
        <taxon>Bacillota</taxon>
        <taxon>Bacilli</taxon>
        <taxon>Lactobacillales</taxon>
        <taxon>Lactobacillaceae</taxon>
        <taxon>Secundilactobacillus</taxon>
    </lineage>
</organism>
<dbReference type="Pfam" id="PF00557">
    <property type="entry name" value="Peptidase_M24"/>
    <property type="match status" value="1"/>
</dbReference>
<dbReference type="CDD" id="cd01092">
    <property type="entry name" value="APP-like"/>
    <property type="match status" value="1"/>
</dbReference>
<dbReference type="GO" id="GO:0046872">
    <property type="term" value="F:metal ion binding"/>
    <property type="evidence" value="ECO:0007669"/>
    <property type="project" value="UniProtKB-KW"/>
</dbReference>
<dbReference type="Gene3D" id="3.90.230.10">
    <property type="entry name" value="Creatinase/methionine aminopeptidase superfamily"/>
    <property type="match status" value="1"/>
</dbReference>
<dbReference type="SUPFAM" id="SSF53092">
    <property type="entry name" value="Creatinase/prolidase N-terminal domain"/>
    <property type="match status" value="1"/>
</dbReference>
<dbReference type="InterPro" id="IPR001131">
    <property type="entry name" value="Peptidase_M24B_aminopep-P_CS"/>
</dbReference>
<dbReference type="InterPro" id="IPR000587">
    <property type="entry name" value="Creatinase_N"/>
</dbReference>
<dbReference type="SUPFAM" id="SSF55920">
    <property type="entry name" value="Creatinase/aminopeptidase"/>
    <property type="match status" value="1"/>
</dbReference>
<dbReference type="InterPro" id="IPR001714">
    <property type="entry name" value="Pept_M24_MAP"/>
</dbReference>
<dbReference type="OrthoDB" id="9806388at2"/>
<keyword evidence="1" id="KW-0479">Metal-binding</keyword>
<evidence type="ECO:0000259" key="3">
    <source>
        <dbReference type="Pfam" id="PF00557"/>
    </source>
</evidence>
<dbReference type="PROSITE" id="PS00491">
    <property type="entry name" value="PROLINE_PEPTIDASE"/>
    <property type="match status" value="1"/>
</dbReference>
<keyword evidence="2" id="KW-0378">Hydrolase</keyword>
<dbReference type="InterPro" id="IPR029149">
    <property type="entry name" value="Creatin/AminoP/Spt16_N"/>
</dbReference>
<dbReference type="EMBL" id="PUFO01000010">
    <property type="protein sequence ID" value="TDG80423.1"/>
    <property type="molecule type" value="Genomic_DNA"/>
</dbReference>
<gene>
    <name evidence="5" type="ORF">C5L31_000789</name>
</gene>
<reference evidence="5 6" key="1">
    <citation type="journal article" date="2019" name="Appl. Microbiol. Biotechnol.">
        <title>Uncovering carbohydrate metabolism through a genotype-phenotype association study of 56 lactic acid bacteria genomes.</title>
        <authorList>
            <person name="Buron-Moles G."/>
            <person name="Chailyan A."/>
            <person name="Dolejs I."/>
            <person name="Forster J."/>
            <person name="Miks M.H."/>
        </authorList>
    </citation>
    <scope>NUCLEOTIDE SEQUENCE [LARGE SCALE GENOMIC DNA]</scope>
    <source>
        <strain evidence="5 6">ATCC 49373</strain>
    </source>
</reference>
<dbReference type="PANTHER" id="PTHR46112">
    <property type="entry name" value="AMINOPEPTIDASE"/>
    <property type="match status" value="1"/>
</dbReference>
<evidence type="ECO:0000313" key="6">
    <source>
        <dbReference type="Proteomes" id="UP000294854"/>
    </source>
</evidence>
<sequence length="351" mass="38201">MFEINSQITKVQEKFDQYRIDALLVSDRLNLRYLFGLDVTAGDGYGLITENDAFYVTDARFVSELNQNFPDLKTVITRDYLSGICQLIEINDVTVLGFESTLSYADYDQLDELVVSDIVPMPGLIDEIREVKDQREIDKIARACRLTVEGLAELEGNLKPGVTEKELANQLLVIMAKKGSTGTSFSTIVATGIRSAFPHGIASDKLVENGDLVTIDCGFYFDGYTSDVTRSFIVGEGTEKQKEILKVVAEAKNATIAAIKPGITGAQLDEIGRKIIEKAGFGAQFIHGMGHGIGLDIHEGPNIGGGFEQPLKSGNVITIEPGIYIENFGGVRLEDDVLVTSSGYKILSSLG</sequence>
<evidence type="ECO:0000256" key="1">
    <source>
        <dbReference type="ARBA" id="ARBA00022723"/>
    </source>
</evidence>
<keyword evidence="6" id="KW-1185">Reference proteome</keyword>
<evidence type="ECO:0000256" key="2">
    <source>
        <dbReference type="ARBA" id="ARBA00022801"/>
    </source>
</evidence>
<dbReference type="Proteomes" id="UP000294854">
    <property type="component" value="Unassembled WGS sequence"/>
</dbReference>
<dbReference type="InterPro" id="IPR050659">
    <property type="entry name" value="Peptidase_M24B"/>
</dbReference>
<dbReference type="GO" id="GO:0004177">
    <property type="term" value="F:aminopeptidase activity"/>
    <property type="evidence" value="ECO:0007669"/>
    <property type="project" value="UniProtKB-ARBA"/>
</dbReference>
<dbReference type="GO" id="GO:0008235">
    <property type="term" value="F:metalloexopeptidase activity"/>
    <property type="evidence" value="ECO:0007669"/>
    <property type="project" value="UniProtKB-ARBA"/>
</dbReference>
<dbReference type="InterPro" id="IPR036005">
    <property type="entry name" value="Creatinase/aminopeptidase-like"/>
</dbReference>
<dbReference type="PANTHER" id="PTHR46112:SF3">
    <property type="entry name" value="AMINOPEPTIDASE YPDF"/>
    <property type="match status" value="1"/>
</dbReference>
<dbReference type="STRING" id="1122149.FD44_GL001246"/>
<feature type="domain" description="Peptidase M24" evidence="3">
    <location>
        <begin position="139"/>
        <end position="340"/>
    </location>
</feature>
<dbReference type="InterPro" id="IPR000994">
    <property type="entry name" value="Pept_M24"/>
</dbReference>
<dbReference type="AlphaFoldDB" id="A0A4R5NT45"/>
<evidence type="ECO:0000313" key="5">
    <source>
        <dbReference type="EMBL" id="TDG80423.1"/>
    </source>
</evidence>
<protein>
    <recommendedName>
        <fullName evidence="7">Peptidase M24 domain-containing protein</fullName>
    </recommendedName>
</protein>
<dbReference type="Gene3D" id="3.40.350.10">
    <property type="entry name" value="Creatinase/prolidase N-terminal domain"/>
    <property type="match status" value="1"/>
</dbReference>
<accession>A0A4R5NT45</accession>
<dbReference type="RefSeq" id="WP_010619913.1">
    <property type="nucleotide sequence ID" value="NZ_PUFO01000010.1"/>
</dbReference>
<proteinExistence type="predicted"/>
<dbReference type="Pfam" id="PF01321">
    <property type="entry name" value="Creatinase_N"/>
    <property type="match status" value="1"/>
</dbReference>
<evidence type="ECO:0000259" key="4">
    <source>
        <dbReference type="Pfam" id="PF01321"/>
    </source>
</evidence>
<feature type="domain" description="Creatinase N-terminal" evidence="4">
    <location>
        <begin position="8"/>
        <end position="131"/>
    </location>
</feature>
<name>A0A4R5NT45_9LACO</name>
<comment type="caution">
    <text evidence="5">The sequence shown here is derived from an EMBL/GenBank/DDBJ whole genome shotgun (WGS) entry which is preliminary data.</text>
</comment>
<evidence type="ECO:0008006" key="7">
    <source>
        <dbReference type="Google" id="ProtNLM"/>
    </source>
</evidence>
<dbReference type="PRINTS" id="PR00599">
    <property type="entry name" value="MAPEPTIDASE"/>
</dbReference>